<dbReference type="AlphaFoldDB" id="A0A2W1BT86"/>
<keyword evidence="2" id="KW-1185">Reference proteome</keyword>
<dbReference type="Proteomes" id="UP000249218">
    <property type="component" value="Unassembled WGS sequence"/>
</dbReference>
<organism evidence="1 2">
    <name type="scientific">Helicoverpa armigera</name>
    <name type="common">Cotton bollworm</name>
    <name type="synonym">Heliothis armigera</name>
    <dbReference type="NCBI Taxonomy" id="29058"/>
    <lineage>
        <taxon>Eukaryota</taxon>
        <taxon>Metazoa</taxon>
        <taxon>Ecdysozoa</taxon>
        <taxon>Arthropoda</taxon>
        <taxon>Hexapoda</taxon>
        <taxon>Insecta</taxon>
        <taxon>Pterygota</taxon>
        <taxon>Neoptera</taxon>
        <taxon>Endopterygota</taxon>
        <taxon>Lepidoptera</taxon>
        <taxon>Glossata</taxon>
        <taxon>Ditrysia</taxon>
        <taxon>Noctuoidea</taxon>
        <taxon>Noctuidae</taxon>
        <taxon>Heliothinae</taxon>
        <taxon>Helicoverpa</taxon>
    </lineage>
</organism>
<proteinExistence type="predicted"/>
<evidence type="ECO:0000313" key="1">
    <source>
        <dbReference type="EMBL" id="PZC76845.1"/>
    </source>
</evidence>
<evidence type="ECO:0000313" key="2">
    <source>
        <dbReference type="Proteomes" id="UP000249218"/>
    </source>
</evidence>
<dbReference type="OrthoDB" id="5281227at2759"/>
<accession>A0A2W1BT86</accession>
<reference evidence="1 2" key="1">
    <citation type="journal article" date="2017" name="BMC Biol.">
        <title>Genomic innovations, transcriptional plasticity and gene loss underlying the evolution and divergence of two highly polyphagous and invasive Helicoverpa pest species.</title>
        <authorList>
            <person name="Pearce S.L."/>
            <person name="Clarke D.F."/>
            <person name="East P.D."/>
            <person name="Elfekih S."/>
            <person name="Gordon K.H."/>
            <person name="Jermiin L.S."/>
            <person name="McGaughran A."/>
            <person name="Oakeshott J.G."/>
            <person name="Papanikolaou A."/>
            <person name="Perera O.P."/>
            <person name="Rane R.V."/>
            <person name="Richards S."/>
            <person name="Tay W.T."/>
            <person name="Walsh T.K."/>
            <person name="Anderson A."/>
            <person name="Anderson C.J."/>
            <person name="Asgari S."/>
            <person name="Board P.G."/>
            <person name="Bretschneider A."/>
            <person name="Campbell P.M."/>
            <person name="Chertemps T."/>
            <person name="Christeller J.T."/>
            <person name="Coppin C.W."/>
            <person name="Downes S.J."/>
            <person name="Duan G."/>
            <person name="Farnsworth C.A."/>
            <person name="Good R.T."/>
            <person name="Han L.B."/>
            <person name="Han Y.C."/>
            <person name="Hatje K."/>
            <person name="Horne I."/>
            <person name="Huang Y.P."/>
            <person name="Hughes D.S."/>
            <person name="Jacquin-Joly E."/>
            <person name="James W."/>
            <person name="Jhangiani S."/>
            <person name="Kollmar M."/>
            <person name="Kuwar S.S."/>
            <person name="Li S."/>
            <person name="Liu N.Y."/>
            <person name="Maibeche M.T."/>
            <person name="Miller J.R."/>
            <person name="Montagne N."/>
            <person name="Perry T."/>
            <person name="Qu J."/>
            <person name="Song S.V."/>
            <person name="Sutton G.G."/>
            <person name="Vogel H."/>
            <person name="Walenz B.P."/>
            <person name="Xu W."/>
            <person name="Zhang H.J."/>
            <person name="Zou Z."/>
            <person name="Batterham P."/>
            <person name="Edwards O.R."/>
            <person name="Feyereisen R."/>
            <person name="Gibbs R.A."/>
            <person name="Heckel D.G."/>
            <person name="McGrath A."/>
            <person name="Robin C."/>
            <person name="Scherer S.E."/>
            <person name="Worley K.C."/>
            <person name="Wu Y.D."/>
        </authorList>
    </citation>
    <scope>NUCLEOTIDE SEQUENCE [LARGE SCALE GENOMIC DNA]</scope>
    <source>
        <strain evidence="1">Harm_GR_Male_#8</strain>
        <tissue evidence="1">Whole organism</tissue>
    </source>
</reference>
<name>A0A2W1BT86_HELAM</name>
<protein>
    <submittedName>
        <fullName evidence="1">Uncharacterized protein</fullName>
    </submittedName>
</protein>
<gene>
    <name evidence="1" type="primary">HaOG204080</name>
    <name evidence="1" type="ORF">B5X24_HaOG204080</name>
</gene>
<dbReference type="EMBL" id="KZ149944">
    <property type="protein sequence ID" value="PZC76845.1"/>
    <property type="molecule type" value="Genomic_DNA"/>
</dbReference>
<sequence>MIADEVTSPVLPNSPHLPIVITLNPRKKIEAAQIPVKELKIKKEEGKHHGHHKIQLVRYPVTPPPKPVPKFPLNISWHPNTLCFKLEDEPVLIRVWIWNRSKRSIYFNCCGLWDDLARLGASWRCFPRTRIWLPPGLRSKLFVEATPHDVSTIPGAVTYMQIAAGHLRDNVTGYFSIPIVAKFLKYNKPLLSEGE</sequence>